<dbReference type="EMBL" id="DTFF01000036">
    <property type="protein sequence ID" value="HGI87495.1"/>
    <property type="molecule type" value="Genomic_DNA"/>
</dbReference>
<dbReference type="InterPro" id="IPR003651">
    <property type="entry name" value="Endonuclease3_FeS-loop_motif"/>
</dbReference>
<keyword evidence="6" id="KW-0004">4Fe-4S</keyword>
<protein>
    <recommendedName>
        <fullName evidence="5">Adenine DNA glycosylase</fullName>
        <ecNumber evidence="4">3.2.2.31</ecNumber>
    </recommendedName>
</protein>
<dbReference type="Pfam" id="PF00633">
    <property type="entry name" value="HHH"/>
    <property type="match status" value="1"/>
</dbReference>
<dbReference type="GO" id="GO:0034039">
    <property type="term" value="F:8-oxo-7,8-dihydroguanine DNA N-glycosylase activity"/>
    <property type="evidence" value="ECO:0007669"/>
    <property type="project" value="TreeGrafter"/>
</dbReference>
<dbReference type="InterPro" id="IPR003265">
    <property type="entry name" value="HhH-GPD_domain"/>
</dbReference>
<dbReference type="InterPro" id="IPR004035">
    <property type="entry name" value="Endouclease-III_FeS-bd_BS"/>
</dbReference>
<comment type="catalytic activity">
    <reaction evidence="1">
        <text>Hydrolyzes free adenine bases from 7,8-dihydro-8-oxoguanine:adenine mismatched double-stranded DNA, leaving an apurinic site.</text>
        <dbReference type="EC" id="3.2.2.31"/>
    </reaction>
</comment>
<comment type="similarity">
    <text evidence="3">Belongs to the Nth/MutY family.</text>
</comment>
<evidence type="ECO:0000256" key="5">
    <source>
        <dbReference type="ARBA" id="ARBA00022023"/>
    </source>
</evidence>
<dbReference type="InterPro" id="IPR023170">
    <property type="entry name" value="HhH_base_excis_C"/>
</dbReference>
<name>A0A7C4BC84_9CREN</name>
<evidence type="ECO:0000256" key="13">
    <source>
        <dbReference type="ARBA" id="ARBA00023295"/>
    </source>
</evidence>
<gene>
    <name evidence="15" type="ORF">ENV14_03780</name>
</gene>
<dbReference type="PANTHER" id="PTHR42944">
    <property type="entry name" value="ADENINE DNA GLYCOSYLASE"/>
    <property type="match status" value="1"/>
</dbReference>
<evidence type="ECO:0000256" key="3">
    <source>
        <dbReference type="ARBA" id="ARBA00008343"/>
    </source>
</evidence>
<dbReference type="CDD" id="cd00056">
    <property type="entry name" value="ENDO3c"/>
    <property type="match status" value="1"/>
</dbReference>
<organism evidence="15">
    <name type="scientific">Ignisphaera aggregans</name>
    <dbReference type="NCBI Taxonomy" id="334771"/>
    <lineage>
        <taxon>Archaea</taxon>
        <taxon>Thermoproteota</taxon>
        <taxon>Thermoprotei</taxon>
        <taxon>Desulfurococcales</taxon>
        <taxon>Desulfurococcaceae</taxon>
        <taxon>Ignisphaera</taxon>
    </lineage>
</organism>
<dbReference type="GO" id="GO:0035485">
    <property type="term" value="F:adenine/guanine mispair binding"/>
    <property type="evidence" value="ECO:0007669"/>
    <property type="project" value="TreeGrafter"/>
</dbReference>
<dbReference type="GO" id="GO:0051539">
    <property type="term" value="F:4 iron, 4 sulfur cluster binding"/>
    <property type="evidence" value="ECO:0007669"/>
    <property type="project" value="UniProtKB-KW"/>
</dbReference>
<evidence type="ECO:0000256" key="1">
    <source>
        <dbReference type="ARBA" id="ARBA00000843"/>
    </source>
</evidence>
<comment type="cofactor">
    <cofactor evidence="2">
        <name>[4Fe-4S] cluster</name>
        <dbReference type="ChEBI" id="CHEBI:49883"/>
    </cofactor>
</comment>
<keyword evidence="13" id="KW-0326">Glycosidase</keyword>
<keyword evidence="9" id="KW-0378">Hydrolase</keyword>
<sequence>MGVQRAPYPYYALVELSPCGELALSLGYSDRGVIEVFKRRVAEWFRVYGDRGLPWRARVDGWAVLVAGVLLKRTTVRQVLKVYEEFLRRFPTPNALAEASEDEVWALLKPLGLRHRARQLIELARALVERFSGAVPCSFEELKSLPGVGDYIASEAVLRACREPAPLLDVNIVRVLRRVFGVEPSKGNPYEDSALLGIAKELTPRDSAEAVELAYGVMDLARKVCKARSPLCAECPVKDICKWFSAQRAQH</sequence>
<evidence type="ECO:0000256" key="8">
    <source>
        <dbReference type="ARBA" id="ARBA00022763"/>
    </source>
</evidence>
<keyword evidence="11" id="KW-0411">Iron-sulfur</keyword>
<evidence type="ECO:0000256" key="12">
    <source>
        <dbReference type="ARBA" id="ARBA00023204"/>
    </source>
</evidence>
<dbReference type="InterPro" id="IPR011257">
    <property type="entry name" value="DNA_glycosylase"/>
</dbReference>
<keyword evidence="8" id="KW-0227">DNA damage</keyword>
<dbReference type="Pfam" id="PF10576">
    <property type="entry name" value="EndIII_4Fe-2S"/>
    <property type="match status" value="1"/>
</dbReference>
<dbReference type="SUPFAM" id="SSF48150">
    <property type="entry name" value="DNA-glycosylase"/>
    <property type="match status" value="1"/>
</dbReference>
<evidence type="ECO:0000256" key="9">
    <source>
        <dbReference type="ARBA" id="ARBA00022801"/>
    </source>
</evidence>
<dbReference type="InterPro" id="IPR044298">
    <property type="entry name" value="MIG/MutY"/>
</dbReference>
<evidence type="ECO:0000256" key="7">
    <source>
        <dbReference type="ARBA" id="ARBA00022723"/>
    </source>
</evidence>
<evidence type="ECO:0000313" key="15">
    <source>
        <dbReference type="EMBL" id="HGI87495.1"/>
    </source>
</evidence>
<proteinExistence type="inferred from homology"/>
<dbReference type="EC" id="3.2.2.31" evidence="4"/>
<evidence type="ECO:0000256" key="10">
    <source>
        <dbReference type="ARBA" id="ARBA00023004"/>
    </source>
</evidence>
<reference evidence="15" key="1">
    <citation type="journal article" date="2020" name="mSystems">
        <title>Genome- and Community-Level Interaction Insights into Carbon Utilization and Element Cycling Functions of Hydrothermarchaeota in Hydrothermal Sediment.</title>
        <authorList>
            <person name="Zhou Z."/>
            <person name="Liu Y."/>
            <person name="Xu W."/>
            <person name="Pan J."/>
            <person name="Luo Z.H."/>
            <person name="Li M."/>
        </authorList>
    </citation>
    <scope>NUCLEOTIDE SEQUENCE [LARGE SCALE GENOMIC DNA]</scope>
    <source>
        <strain evidence="15">SpSt-732</strain>
    </source>
</reference>
<dbReference type="PANTHER" id="PTHR42944:SF1">
    <property type="entry name" value="ADENINE DNA GLYCOSYLASE"/>
    <property type="match status" value="1"/>
</dbReference>
<dbReference type="GO" id="GO:0046872">
    <property type="term" value="F:metal ion binding"/>
    <property type="evidence" value="ECO:0007669"/>
    <property type="project" value="UniProtKB-KW"/>
</dbReference>
<dbReference type="InterPro" id="IPR000445">
    <property type="entry name" value="HhH_motif"/>
</dbReference>
<keyword evidence="10" id="KW-0408">Iron</keyword>
<dbReference type="GO" id="GO:0032357">
    <property type="term" value="F:oxidized purine DNA binding"/>
    <property type="evidence" value="ECO:0007669"/>
    <property type="project" value="TreeGrafter"/>
</dbReference>
<dbReference type="SMART" id="SM00478">
    <property type="entry name" value="ENDO3c"/>
    <property type="match status" value="1"/>
</dbReference>
<evidence type="ECO:0000259" key="14">
    <source>
        <dbReference type="SMART" id="SM00478"/>
    </source>
</evidence>
<dbReference type="PROSITE" id="PS00764">
    <property type="entry name" value="ENDONUCLEASE_III_1"/>
    <property type="match status" value="1"/>
</dbReference>
<comment type="caution">
    <text evidence="15">The sequence shown here is derived from an EMBL/GenBank/DDBJ whole genome shotgun (WGS) entry which is preliminary data.</text>
</comment>
<keyword evidence="12" id="KW-0234">DNA repair</keyword>
<dbReference type="AlphaFoldDB" id="A0A7C4BC84"/>
<keyword evidence="7" id="KW-0479">Metal-binding</keyword>
<evidence type="ECO:0000256" key="6">
    <source>
        <dbReference type="ARBA" id="ARBA00022485"/>
    </source>
</evidence>
<dbReference type="Gene3D" id="1.10.1670.10">
    <property type="entry name" value="Helix-hairpin-Helix base-excision DNA repair enzymes (C-terminal)"/>
    <property type="match status" value="1"/>
</dbReference>
<dbReference type="GO" id="GO:0000701">
    <property type="term" value="F:purine-specific mismatch base pair DNA N-glycosylase activity"/>
    <property type="evidence" value="ECO:0007669"/>
    <property type="project" value="UniProtKB-EC"/>
</dbReference>
<dbReference type="SMART" id="SM00525">
    <property type="entry name" value="FES"/>
    <property type="match status" value="1"/>
</dbReference>
<accession>A0A7C4BC84</accession>
<dbReference type="GO" id="GO:0006284">
    <property type="term" value="P:base-excision repair"/>
    <property type="evidence" value="ECO:0007669"/>
    <property type="project" value="InterPro"/>
</dbReference>
<evidence type="ECO:0000256" key="2">
    <source>
        <dbReference type="ARBA" id="ARBA00001966"/>
    </source>
</evidence>
<feature type="domain" description="HhH-GPD" evidence="14">
    <location>
        <begin position="70"/>
        <end position="223"/>
    </location>
</feature>
<evidence type="ECO:0000256" key="11">
    <source>
        <dbReference type="ARBA" id="ARBA00023014"/>
    </source>
</evidence>
<evidence type="ECO:0000256" key="4">
    <source>
        <dbReference type="ARBA" id="ARBA00012045"/>
    </source>
</evidence>
<dbReference type="GO" id="GO:0006298">
    <property type="term" value="P:mismatch repair"/>
    <property type="evidence" value="ECO:0007669"/>
    <property type="project" value="TreeGrafter"/>
</dbReference>
<dbReference type="Pfam" id="PF00730">
    <property type="entry name" value="HhH-GPD"/>
    <property type="match status" value="1"/>
</dbReference>
<dbReference type="Gene3D" id="1.10.340.30">
    <property type="entry name" value="Hypothetical protein, domain 2"/>
    <property type="match status" value="1"/>
</dbReference>